<name>A0A7W5K1N1_9GAMM</name>
<gene>
    <name evidence="1" type="ORF">BDK63_001172</name>
</gene>
<keyword evidence="2" id="KW-1185">Reference proteome</keyword>
<accession>A0A7W5K1N1</accession>
<evidence type="ECO:0000313" key="2">
    <source>
        <dbReference type="Proteomes" id="UP000553442"/>
    </source>
</evidence>
<dbReference type="EMBL" id="JACHZF010000007">
    <property type="protein sequence ID" value="MBB3330315.1"/>
    <property type="molecule type" value="Genomic_DNA"/>
</dbReference>
<dbReference type="AlphaFoldDB" id="A0A7W5K1N1"/>
<reference evidence="1 2" key="1">
    <citation type="submission" date="2020-08" db="EMBL/GenBank/DDBJ databases">
        <title>Genomic Encyclopedia of Archaeal and Bacterial Type Strains, Phase II (KMG-II): from individual species to whole genera.</title>
        <authorList>
            <person name="Goeker M."/>
        </authorList>
    </citation>
    <scope>NUCLEOTIDE SEQUENCE [LARGE SCALE GENOMIC DNA]</scope>
    <source>
        <strain evidence="1 2">5AG</strain>
    </source>
</reference>
<evidence type="ECO:0000313" key="1">
    <source>
        <dbReference type="EMBL" id="MBB3330315.1"/>
    </source>
</evidence>
<sequence length="79" mass="8367">MSHELTDHQRELLARVLQHGGVLSSPFGHSDEDALLPALREAIAALEAQGLITVTAHDAPGQGETLTLTEQGYAALGIR</sequence>
<dbReference type="Proteomes" id="UP000553442">
    <property type="component" value="Unassembled WGS sequence"/>
</dbReference>
<dbReference type="RefSeq" id="WP_183330434.1">
    <property type="nucleotide sequence ID" value="NZ_JACHZF010000007.1"/>
</dbReference>
<proteinExistence type="predicted"/>
<comment type="caution">
    <text evidence="1">The sequence shown here is derived from an EMBL/GenBank/DDBJ whole genome shotgun (WGS) entry which is preliminary data.</text>
</comment>
<protein>
    <recommendedName>
        <fullName evidence="3">Transcriptional regulator</fullName>
    </recommendedName>
</protein>
<organism evidence="1 2">
    <name type="scientific">Halomonas campaniensis</name>
    <dbReference type="NCBI Taxonomy" id="213554"/>
    <lineage>
        <taxon>Bacteria</taxon>
        <taxon>Pseudomonadati</taxon>
        <taxon>Pseudomonadota</taxon>
        <taxon>Gammaproteobacteria</taxon>
        <taxon>Oceanospirillales</taxon>
        <taxon>Halomonadaceae</taxon>
        <taxon>Halomonas</taxon>
    </lineage>
</organism>
<evidence type="ECO:0008006" key="3">
    <source>
        <dbReference type="Google" id="ProtNLM"/>
    </source>
</evidence>